<keyword evidence="1" id="KW-0689">Ribosomal protein</keyword>
<evidence type="ECO:0000256" key="2">
    <source>
        <dbReference type="ARBA" id="ARBA00023274"/>
    </source>
</evidence>
<dbReference type="Gene3D" id="3.30.1390.10">
    <property type="match status" value="1"/>
</dbReference>
<dbReference type="GO" id="GO:0006412">
    <property type="term" value="P:translation"/>
    <property type="evidence" value="ECO:0007669"/>
    <property type="project" value="InterPro"/>
</dbReference>
<sequence length="228" mass="24841">MLNRIATTSRKLKLSRCCAVSSSSKLVRNVTSVNTICSYHTTPCRSETKVVLPQKGEVVLPDKIKKIGDEVLALNVLESIMLQQYLRNMAGFDIDIPNPTEAMLKVGLGLNFGPLGGGMAMNPAMMQAMASAQAAPAATTADKEEPKEEEKKKENVKATFNVKIEKVDEKGKISVIKELRKIDKNLTLKAAKEMVESAPVVIQKDAPKEEAEALKKTLEEMGATVVLE</sequence>
<dbReference type="PANTHER" id="PTHR45987">
    <property type="entry name" value="39S RIBOSOMAL PROTEIN L12"/>
    <property type="match status" value="1"/>
</dbReference>
<dbReference type="InterPro" id="IPR000206">
    <property type="entry name" value="Ribosomal_bL12"/>
</dbReference>
<keyword evidence="6" id="KW-1185">Reference proteome</keyword>
<accession>A0A6A5BZA6</accession>
<dbReference type="GO" id="GO:0005840">
    <property type="term" value="C:ribosome"/>
    <property type="evidence" value="ECO:0007669"/>
    <property type="project" value="UniProtKB-KW"/>
</dbReference>
<dbReference type="VEuPathDB" id="AmoebaDB:NfTy_029930"/>
<evidence type="ECO:0000313" key="6">
    <source>
        <dbReference type="Proteomes" id="UP000444721"/>
    </source>
</evidence>
<reference evidence="5 6" key="1">
    <citation type="journal article" date="2019" name="Sci. Rep.">
        <title>Nanopore sequencing improves the draft genome of the human pathogenic amoeba Naegleria fowleri.</title>
        <authorList>
            <person name="Liechti N."/>
            <person name="Schurch N."/>
            <person name="Bruggmann R."/>
            <person name="Wittwer M."/>
        </authorList>
    </citation>
    <scope>NUCLEOTIDE SEQUENCE [LARGE SCALE GENOMIC DNA]</scope>
    <source>
        <strain evidence="5 6">ATCC 30894</strain>
    </source>
</reference>
<dbReference type="VEuPathDB" id="AmoebaDB:FDP41_001352"/>
<feature type="domain" description="Large ribosomal subunit protein bL12 C-terminal" evidence="4">
    <location>
        <begin position="160"/>
        <end position="227"/>
    </location>
</feature>
<organism evidence="5 6">
    <name type="scientific">Naegleria fowleri</name>
    <name type="common">Brain eating amoeba</name>
    <dbReference type="NCBI Taxonomy" id="5763"/>
    <lineage>
        <taxon>Eukaryota</taxon>
        <taxon>Discoba</taxon>
        <taxon>Heterolobosea</taxon>
        <taxon>Tetramitia</taxon>
        <taxon>Eutetramitia</taxon>
        <taxon>Vahlkampfiidae</taxon>
        <taxon>Naegleria</taxon>
    </lineage>
</organism>
<feature type="compositionally biased region" description="Basic and acidic residues" evidence="3">
    <location>
        <begin position="141"/>
        <end position="154"/>
    </location>
</feature>
<dbReference type="PANTHER" id="PTHR45987:SF4">
    <property type="entry name" value="LARGE RIBOSOMAL SUBUNIT PROTEIN BL12M"/>
    <property type="match status" value="1"/>
</dbReference>
<dbReference type="RefSeq" id="XP_044564397.1">
    <property type="nucleotide sequence ID" value="XM_044704159.1"/>
</dbReference>
<comment type="caution">
    <text evidence="5">The sequence shown here is derived from an EMBL/GenBank/DDBJ whole genome shotgun (WGS) entry which is preliminary data.</text>
</comment>
<keyword evidence="2" id="KW-0687">Ribonucleoprotein</keyword>
<dbReference type="GeneID" id="68108570"/>
<dbReference type="Proteomes" id="UP000444721">
    <property type="component" value="Unassembled WGS sequence"/>
</dbReference>
<evidence type="ECO:0000256" key="3">
    <source>
        <dbReference type="SAM" id="MobiDB-lite"/>
    </source>
</evidence>
<dbReference type="InterPro" id="IPR014719">
    <property type="entry name" value="Ribosomal_bL12_C/ClpS-like"/>
</dbReference>
<dbReference type="VEuPathDB" id="AmoebaDB:NF0081590"/>
<dbReference type="GO" id="GO:1990904">
    <property type="term" value="C:ribonucleoprotein complex"/>
    <property type="evidence" value="ECO:0007669"/>
    <property type="project" value="UniProtKB-KW"/>
</dbReference>
<dbReference type="InterPro" id="IPR013823">
    <property type="entry name" value="Ribosomal_bL12_C"/>
</dbReference>
<dbReference type="OrthoDB" id="250175at2759"/>
<dbReference type="GO" id="GO:0003735">
    <property type="term" value="F:structural constituent of ribosome"/>
    <property type="evidence" value="ECO:0007669"/>
    <property type="project" value="InterPro"/>
</dbReference>
<feature type="region of interest" description="Disordered" evidence="3">
    <location>
        <begin position="133"/>
        <end position="154"/>
    </location>
</feature>
<dbReference type="AlphaFoldDB" id="A0A6A5BZA6"/>
<evidence type="ECO:0000313" key="5">
    <source>
        <dbReference type="EMBL" id="KAF0979684.1"/>
    </source>
</evidence>
<evidence type="ECO:0000259" key="4">
    <source>
        <dbReference type="Pfam" id="PF00542"/>
    </source>
</evidence>
<proteinExistence type="predicted"/>
<evidence type="ECO:0000256" key="1">
    <source>
        <dbReference type="ARBA" id="ARBA00022980"/>
    </source>
</evidence>
<gene>
    <name evidence="5" type="ORF">FDP41_001352</name>
</gene>
<dbReference type="Pfam" id="PF00542">
    <property type="entry name" value="Ribosomal_L12"/>
    <property type="match status" value="1"/>
</dbReference>
<dbReference type="SUPFAM" id="SSF54736">
    <property type="entry name" value="ClpS-like"/>
    <property type="match status" value="1"/>
</dbReference>
<dbReference type="GO" id="GO:0003729">
    <property type="term" value="F:mRNA binding"/>
    <property type="evidence" value="ECO:0007669"/>
    <property type="project" value="TreeGrafter"/>
</dbReference>
<protein>
    <recommendedName>
        <fullName evidence="4">Large ribosomal subunit protein bL12 C-terminal domain-containing protein</fullName>
    </recommendedName>
</protein>
<name>A0A6A5BZA6_NAEFO</name>
<dbReference type="EMBL" id="VFQX01000023">
    <property type="protein sequence ID" value="KAF0979684.1"/>
    <property type="molecule type" value="Genomic_DNA"/>
</dbReference>